<dbReference type="PANTHER" id="PTHR43355:SF2">
    <property type="entry name" value="FLAVIN REDUCTASE (NADPH)"/>
    <property type="match status" value="1"/>
</dbReference>
<dbReference type="GO" id="GO:0016646">
    <property type="term" value="F:oxidoreductase activity, acting on the CH-NH group of donors, NAD or NADP as acceptor"/>
    <property type="evidence" value="ECO:0007669"/>
    <property type="project" value="TreeGrafter"/>
</dbReference>
<dbReference type="EMBL" id="JACHHJ010000002">
    <property type="protein sequence ID" value="MBB6449644.1"/>
    <property type="molecule type" value="Genomic_DNA"/>
</dbReference>
<name>A0A841PPB2_9BACL</name>
<dbReference type="SUPFAM" id="SSF51735">
    <property type="entry name" value="NAD(P)-binding Rossmann-fold domains"/>
    <property type="match status" value="1"/>
</dbReference>
<dbReference type="Gene3D" id="3.40.50.720">
    <property type="entry name" value="NAD(P)-binding Rossmann-like Domain"/>
    <property type="match status" value="1"/>
</dbReference>
<dbReference type="Pfam" id="PF13460">
    <property type="entry name" value="NAD_binding_10"/>
    <property type="match status" value="1"/>
</dbReference>
<evidence type="ECO:0000259" key="1">
    <source>
        <dbReference type="Pfam" id="PF13460"/>
    </source>
</evidence>
<protein>
    <submittedName>
        <fullName evidence="2">Putative NADH-flavin reductase</fullName>
    </submittedName>
</protein>
<dbReference type="RefSeq" id="WP_184403636.1">
    <property type="nucleotide sequence ID" value="NZ_JACHHJ010000002.1"/>
</dbReference>
<dbReference type="InterPro" id="IPR016040">
    <property type="entry name" value="NAD(P)-bd_dom"/>
</dbReference>
<comment type="caution">
    <text evidence="2">The sequence shown here is derived from an EMBL/GenBank/DDBJ whole genome shotgun (WGS) entry which is preliminary data.</text>
</comment>
<sequence length="206" mass="22842">MKLLILGATGRVGTEITRMAIADQHDVKVLVRSPGKLAVPPDALTVVQGNVLHQKDLSEAMNGVDIVISALNTDKNDTLSRSMPLIIQEMSDQDLDRLIMVGTAGILNSRTESERYRFQSSESKRRSTTAAEDHLAAYRSLKQSDLKWSVVCPTALIDGRAEGHYRVERDYLPENGKRISVGDTAEFVYSLLGQEEYIYSRVGIAY</sequence>
<dbReference type="Proteomes" id="UP000568839">
    <property type="component" value="Unassembled WGS sequence"/>
</dbReference>
<dbReference type="PANTHER" id="PTHR43355">
    <property type="entry name" value="FLAVIN REDUCTASE (NADPH)"/>
    <property type="match status" value="1"/>
</dbReference>
<dbReference type="InterPro" id="IPR051606">
    <property type="entry name" value="Polyketide_Oxido-like"/>
</dbReference>
<reference evidence="2 3" key="1">
    <citation type="submission" date="2020-08" db="EMBL/GenBank/DDBJ databases">
        <title>Genomic Encyclopedia of Type Strains, Phase IV (KMG-IV): sequencing the most valuable type-strain genomes for metagenomic binning, comparative biology and taxonomic classification.</title>
        <authorList>
            <person name="Goeker M."/>
        </authorList>
    </citation>
    <scope>NUCLEOTIDE SEQUENCE [LARGE SCALE GENOMIC DNA]</scope>
    <source>
        <strain evidence="2 3">DSM 21769</strain>
    </source>
</reference>
<dbReference type="AlphaFoldDB" id="A0A841PPB2"/>
<proteinExistence type="predicted"/>
<dbReference type="InterPro" id="IPR036291">
    <property type="entry name" value="NAD(P)-bd_dom_sf"/>
</dbReference>
<keyword evidence="3" id="KW-1185">Reference proteome</keyword>
<evidence type="ECO:0000313" key="2">
    <source>
        <dbReference type="EMBL" id="MBB6449644.1"/>
    </source>
</evidence>
<evidence type="ECO:0000313" key="3">
    <source>
        <dbReference type="Proteomes" id="UP000568839"/>
    </source>
</evidence>
<accession>A0A841PPB2</accession>
<feature type="domain" description="NAD(P)-binding" evidence="1">
    <location>
        <begin position="7"/>
        <end position="193"/>
    </location>
</feature>
<gene>
    <name evidence="2" type="ORF">HNR44_001622</name>
</gene>
<organism evidence="2 3">
    <name type="scientific">Geomicrobium halophilum</name>
    <dbReference type="NCBI Taxonomy" id="549000"/>
    <lineage>
        <taxon>Bacteria</taxon>
        <taxon>Bacillati</taxon>
        <taxon>Bacillota</taxon>
        <taxon>Bacilli</taxon>
        <taxon>Bacillales</taxon>
        <taxon>Geomicrobium</taxon>
    </lineage>
</organism>